<evidence type="ECO:0000313" key="1">
    <source>
        <dbReference type="EMBL" id="MPL71908.1"/>
    </source>
</evidence>
<gene>
    <name evidence="1" type="ORF">SDC9_17687</name>
</gene>
<dbReference type="EMBL" id="VSSQ01000062">
    <property type="protein sequence ID" value="MPL71908.1"/>
    <property type="molecule type" value="Genomic_DNA"/>
</dbReference>
<sequence length="116" mass="12970">MNYPLDYAKQKMAELGFAKYITVPVLVEVPASGEASLPETNDYNMLVNFYTETGVPNGKLEADNTAINLNAALLNSTFYKVRFLHGKIAIQNPTLNTLYVEFLRLIPVITEQPTDQ</sequence>
<proteinExistence type="predicted"/>
<comment type="caution">
    <text evidence="1">The sequence shown here is derived from an EMBL/GenBank/DDBJ whole genome shotgun (WGS) entry which is preliminary data.</text>
</comment>
<reference evidence="1" key="1">
    <citation type="submission" date="2019-08" db="EMBL/GenBank/DDBJ databases">
        <authorList>
            <person name="Kucharzyk K."/>
            <person name="Murdoch R.W."/>
            <person name="Higgins S."/>
            <person name="Loffler F."/>
        </authorList>
    </citation>
    <scope>NUCLEOTIDE SEQUENCE</scope>
</reference>
<protein>
    <submittedName>
        <fullName evidence="1">Uncharacterized protein</fullName>
    </submittedName>
</protein>
<accession>A0A644TY81</accession>
<organism evidence="1">
    <name type="scientific">bioreactor metagenome</name>
    <dbReference type="NCBI Taxonomy" id="1076179"/>
    <lineage>
        <taxon>unclassified sequences</taxon>
        <taxon>metagenomes</taxon>
        <taxon>ecological metagenomes</taxon>
    </lineage>
</organism>
<dbReference type="AlphaFoldDB" id="A0A644TY81"/>
<name>A0A644TY81_9ZZZZ</name>